<evidence type="ECO:0000313" key="2">
    <source>
        <dbReference type="EMBL" id="CAG9332938.1"/>
    </source>
</evidence>
<gene>
    <name evidence="2" type="ORF">BSTOLATCC_MIC57223</name>
</gene>
<evidence type="ECO:0000313" key="3">
    <source>
        <dbReference type="Proteomes" id="UP001162131"/>
    </source>
</evidence>
<name>A0AAU9K5F4_9CILI</name>
<feature type="transmembrane region" description="Helical" evidence="1">
    <location>
        <begin position="360"/>
        <end position="379"/>
    </location>
</feature>
<keyword evidence="1" id="KW-0812">Transmembrane</keyword>
<protein>
    <submittedName>
        <fullName evidence="2">Uncharacterized protein</fullName>
    </submittedName>
</protein>
<feature type="transmembrane region" description="Helical" evidence="1">
    <location>
        <begin position="332"/>
        <end position="354"/>
    </location>
</feature>
<feature type="transmembrane region" description="Helical" evidence="1">
    <location>
        <begin position="239"/>
        <end position="258"/>
    </location>
</feature>
<dbReference type="EMBL" id="CAJZBQ010000055">
    <property type="protein sequence ID" value="CAG9332938.1"/>
    <property type="molecule type" value="Genomic_DNA"/>
</dbReference>
<proteinExistence type="predicted"/>
<keyword evidence="3" id="KW-1185">Reference proteome</keyword>
<keyword evidence="1" id="KW-1133">Transmembrane helix</keyword>
<feature type="transmembrane region" description="Helical" evidence="1">
    <location>
        <begin position="303"/>
        <end position="320"/>
    </location>
</feature>
<keyword evidence="1" id="KW-0472">Membrane</keyword>
<feature type="transmembrane region" description="Helical" evidence="1">
    <location>
        <begin position="53"/>
        <end position="74"/>
    </location>
</feature>
<reference evidence="2" key="1">
    <citation type="submission" date="2021-09" db="EMBL/GenBank/DDBJ databases">
        <authorList>
            <consortium name="AG Swart"/>
            <person name="Singh M."/>
            <person name="Singh A."/>
            <person name="Seah K."/>
            <person name="Emmerich C."/>
        </authorList>
    </citation>
    <scope>NUCLEOTIDE SEQUENCE</scope>
    <source>
        <strain evidence="2">ATCC30299</strain>
    </source>
</reference>
<comment type="caution">
    <text evidence="2">The sequence shown here is derived from an EMBL/GenBank/DDBJ whole genome shotgun (WGS) entry which is preliminary data.</text>
</comment>
<feature type="transmembrane region" description="Helical" evidence="1">
    <location>
        <begin position="144"/>
        <end position="168"/>
    </location>
</feature>
<feature type="transmembrane region" description="Helical" evidence="1">
    <location>
        <begin position="270"/>
        <end position="291"/>
    </location>
</feature>
<dbReference type="AlphaFoldDB" id="A0AAU9K5F4"/>
<sequence length="435" mass="49819">MGQFKPYSIQLIRIQEPLVYTDGSAIKPPDLRNTNYKCPFPNRLVKTFTKGRALVFGICFGVALVSLFITIYIWKRWWKIPIEPLIVKGEISLQDFIVGIAIIVEFFQFCSMGPDFEPINSTLAEISSTFSLSLDSVLKLRNGVFWVIVDAVFGAIGLWVILCLVILLRLDEHYPRISIFMYLDVFADYFMPILGDLCFIPFISICLDIFLCDQSIGNNFTDSFLAQDCYYFCWKDEHLAYAILSIFALIAYEPLAVFCRPLWQELQPLLHVKAIPLFLMVKTMIQITLVVMNKTVKRAQSTLHGVLFVLVMILYIIFLFKFKPYNYPRFSWWQILVLIGVLWLAILSIIAQSFGGDPFILTSILIFGLIIIALIGVYVQHKKYPSLLFRRKGQDTTNLFKFAFTFGKHSKIALTKISPSSLLKSSSQKAENQSS</sequence>
<feature type="transmembrane region" description="Helical" evidence="1">
    <location>
        <begin position="189"/>
        <end position="211"/>
    </location>
</feature>
<accession>A0AAU9K5F4</accession>
<evidence type="ECO:0000256" key="1">
    <source>
        <dbReference type="SAM" id="Phobius"/>
    </source>
</evidence>
<dbReference type="Proteomes" id="UP001162131">
    <property type="component" value="Unassembled WGS sequence"/>
</dbReference>
<organism evidence="2 3">
    <name type="scientific">Blepharisma stoltei</name>
    <dbReference type="NCBI Taxonomy" id="1481888"/>
    <lineage>
        <taxon>Eukaryota</taxon>
        <taxon>Sar</taxon>
        <taxon>Alveolata</taxon>
        <taxon>Ciliophora</taxon>
        <taxon>Postciliodesmatophora</taxon>
        <taxon>Heterotrichea</taxon>
        <taxon>Heterotrichida</taxon>
        <taxon>Blepharismidae</taxon>
        <taxon>Blepharisma</taxon>
    </lineage>
</organism>